<dbReference type="EMBL" id="HACA01026536">
    <property type="protein sequence ID" value="CDW43897.1"/>
    <property type="molecule type" value="Transcribed_RNA"/>
</dbReference>
<proteinExistence type="predicted"/>
<protein>
    <submittedName>
        <fullName evidence="2">Uncharacterized protein</fullName>
    </submittedName>
</protein>
<dbReference type="AlphaFoldDB" id="A0A0K2V186"/>
<keyword evidence="1" id="KW-0812">Transmembrane</keyword>
<evidence type="ECO:0000313" key="2">
    <source>
        <dbReference type="EMBL" id="CDW43897.1"/>
    </source>
</evidence>
<reference evidence="2" key="1">
    <citation type="submission" date="2014-05" db="EMBL/GenBank/DDBJ databases">
        <authorList>
            <person name="Chronopoulou M."/>
        </authorList>
    </citation>
    <scope>NUCLEOTIDE SEQUENCE</scope>
    <source>
        <tissue evidence="2">Whole organism</tissue>
    </source>
</reference>
<accession>A0A0K2V186</accession>
<name>A0A0K2V186_LEPSM</name>
<feature type="transmembrane region" description="Helical" evidence="1">
    <location>
        <begin position="53"/>
        <end position="73"/>
    </location>
</feature>
<evidence type="ECO:0000256" key="1">
    <source>
        <dbReference type="SAM" id="Phobius"/>
    </source>
</evidence>
<keyword evidence="1" id="KW-0472">Membrane</keyword>
<organism evidence="2">
    <name type="scientific">Lepeophtheirus salmonis</name>
    <name type="common">Salmon louse</name>
    <name type="synonym">Caligus salmonis</name>
    <dbReference type="NCBI Taxonomy" id="72036"/>
    <lineage>
        <taxon>Eukaryota</taxon>
        <taxon>Metazoa</taxon>
        <taxon>Ecdysozoa</taxon>
        <taxon>Arthropoda</taxon>
        <taxon>Crustacea</taxon>
        <taxon>Multicrustacea</taxon>
        <taxon>Hexanauplia</taxon>
        <taxon>Copepoda</taxon>
        <taxon>Siphonostomatoida</taxon>
        <taxon>Caligidae</taxon>
        <taxon>Lepeophtheirus</taxon>
    </lineage>
</organism>
<keyword evidence="1" id="KW-1133">Transmembrane helix</keyword>
<sequence length="81" mass="9420">MFLEHITVSIIHLNSASRISEMRCHMACCSLKMTKAHNNGRMAFEFGRHLNDFVFRLVLFCSVNLINIIIDFIDHLYSGFK</sequence>